<dbReference type="Gene3D" id="3.90.700.10">
    <property type="entry name" value="Succinate dehydrogenase/fumarate reductase flavoprotein, catalytic domain"/>
    <property type="match status" value="1"/>
</dbReference>
<dbReference type="SUPFAM" id="SSF51905">
    <property type="entry name" value="FAD/NAD(P)-binding domain"/>
    <property type="match status" value="1"/>
</dbReference>
<dbReference type="GO" id="GO:0016491">
    <property type="term" value="F:oxidoreductase activity"/>
    <property type="evidence" value="ECO:0007669"/>
    <property type="project" value="UniProtKB-KW"/>
</dbReference>
<evidence type="ECO:0000256" key="1">
    <source>
        <dbReference type="ARBA" id="ARBA00001974"/>
    </source>
</evidence>
<dbReference type="NCBIfam" id="TIGR01813">
    <property type="entry name" value="flavo_cyto_c"/>
    <property type="match status" value="1"/>
</dbReference>
<feature type="domain" description="FAD-dependent oxidoreductase 2 FAD-binding" evidence="6">
    <location>
        <begin position="49"/>
        <end position="492"/>
    </location>
</feature>
<accession>A0A238JX71</accession>
<sequence>MSDKIKNRFGKSVTRREILGAGAAVGATIALGSGAKAAPMPESWDEEVDVVIVGTGFAGLAAAYEAQKAGASVALLEKMRTPGGNSIINGGVFSAAGSPQQADEGIEDSAELLYQDMLKAGLYLNHPELARLAAEKSVETWQWTVDEIGAEWVSDLRHMGGHSVPRAYKTKMGTGAGVVVPLLAKLAEMGVEPRTRALLKNIIRDDDGRVKGVVVHDGFRHPDLESGTPKTIKANRGVILATGGFGNDLAFRTMQDPRLDASVDTTNHPGATAEALREGMNIGAFLIQPSWVQLGPWTSADEKGFGRSPYFVQSVTAAYGLWVNWETGRRFVNELADRKTRADAIIAEGNKAIAFCDAGGYKVARRRLGDKMLDGLKSSGVVKEYPTLEAMAEEFGTPLASLQATIERFNASVDAGKDAEMGRYMQKDQFRIGAGPFYAVRLLPKVHHTMGGLAISARAEALDVVSMEPIPGLFVAGEAAGGVHGASRLGSCAFLDCLVFGRIAGQNAASMNSWS</sequence>
<dbReference type="EMBL" id="FXYH01000001">
    <property type="protein sequence ID" value="SMX34306.1"/>
    <property type="molecule type" value="Genomic_DNA"/>
</dbReference>
<comment type="cofactor">
    <cofactor evidence="1">
        <name>FAD</name>
        <dbReference type="ChEBI" id="CHEBI:57692"/>
    </cofactor>
</comment>
<dbReference type="InterPro" id="IPR003953">
    <property type="entry name" value="FAD-dep_OxRdtase_2_FAD-bd"/>
</dbReference>
<evidence type="ECO:0000256" key="3">
    <source>
        <dbReference type="ARBA" id="ARBA00022827"/>
    </source>
</evidence>
<evidence type="ECO:0000259" key="6">
    <source>
        <dbReference type="Pfam" id="PF00890"/>
    </source>
</evidence>
<reference evidence="7 8" key="1">
    <citation type="submission" date="2017-05" db="EMBL/GenBank/DDBJ databases">
        <authorList>
            <person name="Song R."/>
            <person name="Chenine A.L."/>
            <person name="Ruprecht R.M."/>
        </authorList>
    </citation>
    <scope>NUCLEOTIDE SEQUENCE [LARGE SCALE GENOMIC DNA]</scope>
    <source>
        <strain evidence="7 8">CECT 8663</strain>
    </source>
</reference>
<gene>
    <name evidence="7" type="primary">ifcA_1</name>
    <name evidence="7" type="ORF">PEV8663_00457</name>
</gene>
<keyword evidence="8" id="KW-1185">Reference proteome</keyword>
<dbReference type="GO" id="GO:0010181">
    <property type="term" value="F:FMN binding"/>
    <property type="evidence" value="ECO:0007669"/>
    <property type="project" value="InterPro"/>
</dbReference>
<dbReference type="InterPro" id="IPR006311">
    <property type="entry name" value="TAT_signal"/>
</dbReference>
<dbReference type="RefSeq" id="WP_097802974.1">
    <property type="nucleotide sequence ID" value="NZ_FXYH01000001.1"/>
</dbReference>
<evidence type="ECO:0000256" key="4">
    <source>
        <dbReference type="ARBA" id="ARBA00023002"/>
    </source>
</evidence>
<dbReference type="Proteomes" id="UP000220836">
    <property type="component" value="Unassembled WGS sequence"/>
</dbReference>
<protein>
    <submittedName>
        <fullName evidence="7">Fumarate reductase flavoprotein subunit</fullName>
        <ecNumber evidence="7">1.3.5.4</ecNumber>
    </submittedName>
</protein>
<dbReference type="InterPro" id="IPR010960">
    <property type="entry name" value="Flavocytochrome_c"/>
</dbReference>
<dbReference type="SUPFAM" id="SSF56425">
    <property type="entry name" value="Succinate dehydrogenase/fumarate reductase flavoprotein, catalytic domain"/>
    <property type="match status" value="1"/>
</dbReference>
<dbReference type="InterPro" id="IPR050315">
    <property type="entry name" value="FAD-oxidoreductase_2"/>
</dbReference>
<evidence type="ECO:0000256" key="5">
    <source>
        <dbReference type="RuleBase" id="RU366062"/>
    </source>
</evidence>
<keyword evidence="2 5" id="KW-0285">Flavoprotein</keyword>
<dbReference type="Pfam" id="PF00890">
    <property type="entry name" value="FAD_binding_2"/>
    <property type="match status" value="1"/>
</dbReference>
<dbReference type="InterPro" id="IPR036188">
    <property type="entry name" value="FAD/NAD-bd_sf"/>
</dbReference>
<evidence type="ECO:0000313" key="8">
    <source>
        <dbReference type="Proteomes" id="UP000220836"/>
    </source>
</evidence>
<dbReference type="Gene3D" id="3.50.50.60">
    <property type="entry name" value="FAD/NAD(P)-binding domain"/>
    <property type="match status" value="1"/>
</dbReference>
<keyword evidence="4 5" id="KW-0560">Oxidoreductase</keyword>
<comment type="similarity">
    <text evidence="5">Belongs to the FAD-dependent oxidoreductase 2 family. FRD/SDH subfamily.</text>
</comment>
<dbReference type="PANTHER" id="PTHR43400:SF7">
    <property type="entry name" value="FAD-DEPENDENT OXIDOREDUCTASE 2 FAD BINDING DOMAIN-CONTAINING PROTEIN"/>
    <property type="match status" value="1"/>
</dbReference>
<dbReference type="EC" id="1.3.5.4" evidence="7"/>
<organism evidence="7 8">
    <name type="scientific">Pelagimonas varians</name>
    <dbReference type="NCBI Taxonomy" id="696760"/>
    <lineage>
        <taxon>Bacteria</taxon>
        <taxon>Pseudomonadati</taxon>
        <taxon>Pseudomonadota</taxon>
        <taxon>Alphaproteobacteria</taxon>
        <taxon>Rhodobacterales</taxon>
        <taxon>Roseobacteraceae</taxon>
        <taxon>Pelagimonas</taxon>
    </lineage>
</organism>
<evidence type="ECO:0000313" key="7">
    <source>
        <dbReference type="EMBL" id="SMX34306.1"/>
    </source>
</evidence>
<keyword evidence="3 5" id="KW-0274">FAD</keyword>
<dbReference type="OrthoDB" id="3178130at2"/>
<name>A0A238JX71_9RHOB</name>
<dbReference type="PROSITE" id="PS51318">
    <property type="entry name" value="TAT"/>
    <property type="match status" value="1"/>
</dbReference>
<evidence type="ECO:0000256" key="2">
    <source>
        <dbReference type="ARBA" id="ARBA00022630"/>
    </source>
</evidence>
<dbReference type="AlphaFoldDB" id="A0A238JX71"/>
<dbReference type="PANTHER" id="PTHR43400">
    <property type="entry name" value="FUMARATE REDUCTASE"/>
    <property type="match status" value="1"/>
</dbReference>
<proteinExistence type="inferred from homology"/>
<dbReference type="InterPro" id="IPR027477">
    <property type="entry name" value="Succ_DH/fumarate_Rdtase_cat_sf"/>
</dbReference>